<dbReference type="GO" id="GO:0046872">
    <property type="term" value="F:metal ion binding"/>
    <property type="evidence" value="ECO:0007669"/>
    <property type="project" value="UniProtKB-KW"/>
</dbReference>
<dbReference type="Gene3D" id="3.50.50.60">
    <property type="entry name" value="FAD/NAD(P)-binding domain"/>
    <property type="match status" value="2"/>
</dbReference>
<accession>A0A948T0C1</accession>
<keyword evidence="1" id="KW-0479">Metal-binding</keyword>
<keyword evidence="2" id="KW-0408">Iron</keyword>
<dbReference type="InterPro" id="IPR017896">
    <property type="entry name" value="4Fe4S_Fe-S-bd"/>
</dbReference>
<evidence type="ECO:0000256" key="1">
    <source>
        <dbReference type="ARBA" id="ARBA00022723"/>
    </source>
</evidence>
<evidence type="ECO:0000259" key="4">
    <source>
        <dbReference type="PROSITE" id="PS51379"/>
    </source>
</evidence>
<dbReference type="AlphaFoldDB" id="A0A948T0C1"/>
<dbReference type="InterPro" id="IPR017701">
    <property type="entry name" value="Se_rdtase_YgfK"/>
</dbReference>
<evidence type="ECO:0000313" key="5">
    <source>
        <dbReference type="EMBL" id="MBU3805395.1"/>
    </source>
</evidence>
<dbReference type="PROSITE" id="PS00198">
    <property type="entry name" value="4FE4S_FER_1"/>
    <property type="match status" value="1"/>
</dbReference>
<gene>
    <name evidence="5" type="primary">ygfK</name>
    <name evidence="5" type="ORF">H9882_00615</name>
</gene>
<proteinExistence type="predicted"/>
<dbReference type="Gene3D" id="1.10.1060.10">
    <property type="entry name" value="Alpha-helical ferredoxin"/>
    <property type="match status" value="1"/>
</dbReference>
<comment type="caution">
    <text evidence="5">The sequence shown here is derived from an EMBL/GenBank/DDBJ whole genome shotgun (WGS) entry which is preliminary data.</text>
</comment>
<dbReference type="InterPro" id="IPR023753">
    <property type="entry name" value="FAD/NAD-binding_dom"/>
</dbReference>
<feature type="domain" description="4Fe-4S ferredoxin-type" evidence="4">
    <location>
        <begin position="895"/>
        <end position="925"/>
    </location>
</feature>
<dbReference type="EMBL" id="JAHLFP010000004">
    <property type="protein sequence ID" value="MBU3805395.1"/>
    <property type="molecule type" value="Genomic_DNA"/>
</dbReference>
<reference evidence="5" key="1">
    <citation type="journal article" date="2021" name="PeerJ">
        <title>Extensive microbial diversity within the chicken gut microbiome revealed by metagenomics and culture.</title>
        <authorList>
            <person name="Gilroy R."/>
            <person name="Ravi A."/>
            <person name="Getino M."/>
            <person name="Pursley I."/>
            <person name="Horton D.L."/>
            <person name="Alikhan N.F."/>
            <person name="Baker D."/>
            <person name="Gharbi K."/>
            <person name="Hall N."/>
            <person name="Watson M."/>
            <person name="Adriaenssens E.M."/>
            <person name="Foster-Nyarko E."/>
            <person name="Jarju S."/>
            <person name="Secka A."/>
            <person name="Antonio M."/>
            <person name="Oren A."/>
            <person name="Chaudhuri R.R."/>
            <person name="La Ragione R."/>
            <person name="Hildebrand F."/>
            <person name="Pallen M.J."/>
        </authorList>
    </citation>
    <scope>NUCLEOTIDE SEQUENCE</scope>
    <source>
        <strain evidence="5">B5_2728</strain>
    </source>
</reference>
<dbReference type="Gene3D" id="3.30.70.20">
    <property type="match status" value="1"/>
</dbReference>
<dbReference type="InterPro" id="IPR017900">
    <property type="entry name" value="4Fe4S_Fe_S_CS"/>
</dbReference>
<dbReference type="SUPFAM" id="SSF51395">
    <property type="entry name" value="FMN-linked oxidoreductases"/>
    <property type="match status" value="1"/>
</dbReference>
<dbReference type="Pfam" id="PF07992">
    <property type="entry name" value="Pyr_redox_2"/>
    <property type="match status" value="1"/>
</dbReference>
<evidence type="ECO:0000256" key="3">
    <source>
        <dbReference type="ARBA" id="ARBA00023014"/>
    </source>
</evidence>
<dbReference type="PRINTS" id="PR00419">
    <property type="entry name" value="ADXRDTASE"/>
</dbReference>
<dbReference type="InterPro" id="IPR009051">
    <property type="entry name" value="Helical_ferredxn"/>
</dbReference>
<dbReference type="InterPro" id="IPR028261">
    <property type="entry name" value="DPD_II"/>
</dbReference>
<evidence type="ECO:0000256" key="2">
    <source>
        <dbReference type="ARBA" id="ARBA00023004"/>
    </source>
</evidence>
<protein>
    <submittedName>
        <fullName evidence="5">Selenate reductase subunit YgfK</fullName>
    </submittedName>
</protein>
<dbReference type="SUPFAM" id="SSF46548">
    <property type="entry name" value="alpha-helical ferredoxin"/>
    <property type="match status" value="2"/>
</dbReference>
<dbReference type="NCBIfam" id="TIGR03315">
    <property type="entry name" value="Se_ygfK"/>
    <property type="match status" value="1"/>
</dbReference>
<dbReference type="GO" id="GO:0016491">
    <property type="term" value="F:oxidoreductase activity"/>
    <property type="evidence" value="ECO:0007669"/>
    <property type="project" value="InterPro"/>
</dbReference>
<dbReference type="SUPFAM" id="SSF51971">
    <property type="entry name" value="Nucleotide-binding domain"/>
    <property type="match status" value="1"/>
</dbReference>
<evidence type="ECO:0000313" key="6">
    <source>
        <dbReference type="Proteomes" id="UP000713596"/>
    </source>
</evidence>
<dbReference type="PROSITE" id="PS51379">
    <property type="entry name" value="4FE4S_FER_2"/>
    <property type="match status" value="1"/>
</dbReference>
<dbReference type="GO" id="GO:0051536">
    <property type="term" value="F:iron-sulfur cluster binding"/>
    <property type="evidence" value="ECO:0007669"/>
    <property type="project" value="UniProtKB-KW"/>
</dbReference>
<keyword evidence="3" id="KW-0411">Iron-sulfur</keyword>
<reference evidence="5" key="2">
    <citation type="submission" date="2021-04" db="EMBL/GenBank/DDBJ databases">
        <authorList>
            <person name="Gilroy R."/>
        </authorList>
    </citation>
    <scope>NUCLEOTIDE SEQUENCE</scope>
    <source>
        <strain evidence="5">B5_2728</strain>
    </source>
</reference>
<dbReference type="PANTHER" id="PTHR42783">
    <property type="entry name" value="GLUTAMATE SYNTHASE [NADPH] SMALL CHAIN"/>
    <property type="match status" value="1"/>
</dbReference>
<dbReference type="Pfam" id="PF14691">
    <property type="entry name" value="Fer4_20"/>
    <property type="match status" value="1"/>
</dbReference>
<name>A0A948T0C1_9FIRM</name>
<dbReference type="Proteomes" id="UP000713596">
    <property type="component" value="Unassembled WGS sequence"/>
</dbReference>
<sequence length="991" mass="108420">MSDIMRPIPFSELMDWVITEYASRRTIFGVGDIYKHTSGKMLPIFTEQVETPFGPAAGPHTQLAQNLIAAYAGGSRFFEVKTVQIIDGEDLPVSKPCIKAEDECYNVEWSTELRVPQAFEEYVKGWFALKLISKMYGLGSENGFVFNMSVGYDLAGIKSEKVNNYIEGMKDASATPIWAECVAWAKENLSRLPGIDEAYIDSINPHVCTSITLSTLHGCPPDEIERIATYLIDEKKLNTYIKCNPTLLGYEFARKTLDDMGYDYIVFDDHHFKGDLQFEDAIPMFRRLLALCDKNGVEFGIKLTNTFPVTIARGELPGEEMYMSGKSLYPLSISLAQKVEKEFDGKLRVSYSGGADQFNIGSIFETGIWPITLATTLLKPGGYNRLRPMADLLVNMDYVPFAGVDMAKLDALVDSVKKDVHHVKPIKPLPSRKMDTQVPLIDCFVAPCQEAGCPIHQDIPTYIDLVGKGQYAEALKVICEKNPLPFITGTICSHRCTTKCTRNFYEDSVHIRDAKLVAAEGGFDAFLPTLKAGAERSENVAIIGGGPAGMAAAYFLARAGAKATIFEKRDALGGVVKHIIPEFRISGEAIANDAKMLEQLGVTVKLNTTVLNPADLLAQGFTHVIVANGAWNHGQLKLEGEQAMNVLDFLEALKKNPESLNLGNDVVIIGAGNTAMDAARAAKRQGAENVRLVYRRTKRYMPADEEELELALEDGVEFCELLAPVRFENGQLLCDVMRLGEPDASGRRSPEATGEQISLPASCVIASIGEQVDTAYFLSSGIPVNAKGKAVLDEHCRAENGIYVVGDAMRGPATVVEAIADATAAAMDIVNSTVAQSPFQEEASVLKAKRSALAEYVDGKTESDRCLGCNAVCENCVDVCPNRANLAIQVPGMRKEQIVHVDKMCNECGNCAVFCPYASAPYKDKFTVFASEADMADSTNPGFCVLDRATGLVKVRLGNDEYQTVLAQDTKTYAPLKQLMETILSDYAYCL</sequence>
<dbReference type="PANTHER" id="PTHR42783:SF3">
    <property type="entry name" value="GLUTAMATE SYNTHASE [NADPH] SMALL CHAIN-RELATED"/>
    <property type="match status" value="1"/>
</dbReference>
<dbReference type="InterPro" id="IPR036188">
    <property type="entry name" value="FAD/NAD-bd_sf"/>
</dbReference>
<organism evidence="5 6">
    <name type="scientific">Candidatus Allofournierella pullistercoris</name>
    <dbReference type="NCBI Taxonomy" id="2838597"/>
    <lineage>
        <taxon>Bacteria</taxon>
        <taxon>Bacillati</taxon>
        <taxon>Bacillota</taxon>
        <taxon>Clostridia</taxon>
        <taxon>Eubacteriales</taxon>
        <taxon>Oscillospiraceae</taxon>
        <taxon>Allofournierella</taxon>
    </lineage>
</organism>